<dbReference type="AlphaFoldDB" id="A0A9E9NT54"/>
<dbReference type="GO" id="GO:0016024">
    <property type="term" value="P:CDP-diacylglycerol biosynthetic process"/>
    <property type="evidence" value="ECO:0007669"/>
    <property type="project" value="TreeGrafter"/>
</dbReference>
<dbReference type="Proteomes" id="UP001164819">
    <property type="component" value="Chromosome"/>
</dbReference>
<accession>A0A9E9NT54</accession>
<evidence type="ECO:0000256" key="14">
    <source>
        <dbReference type="ARBA" id="ARBA00023098"/>
    </source>
</evidence>
<evidence type="ECO:0000256" key="1">
    <source>
        <dbReference type="ARBA" id="ARBA00001698"/>
    </source>
</evidence>
<evidence type="ECO:0000313" key="20">
    <source>
        <dbReference type="EMBL" id="WAV90946.1"/>
    </source>
</evidence>
<keyword evidence="12 18" id="KW-0548">Nucleotidyltransferase</keyword>
<reference evidence="20" key="1">
    <citation type="journal article" date="2022" name="Front. Microbiol.">
        <title>New perspectives on an old grouping: The genomic and phenotypic variability of Oxalobacter formigenes and the implications for calcium oxalate stone prevention.</title>
        <authorList>
            <person name="Chmiel J.A."/>
            <person name="Carr C."/>
            <person name="Stuivenberg G.A."/>
            <person name="Venema R."/>
            <person name="Chanyi R.M."/>
            <person name="Al K.F."/>
            <person name="Giguere D."/>
            <person name="Say H."/>
            <person name="Akouris P.P."/>
            <person name="Dominguez Romero S.A."/>
            <person name="Kwong A."/>
            <person name="Tai V."/>
            <person name="Koval S.F."/>
            <person name="Razvi H."/>
            <person name="Bjazevic J."/>
            <person name="Burton J.P."/>
        </authorList>
    </citation>
    <scope>NUCLEOTIDE SEQUENCE</scope>
    <source>
        <strain evidence="20">OxK</strain>
    </source>
</reference>
<proteinExistence type="inferred from homology"/>
<dbReference type="GO" id="GO:0004605">
    <property type="term" value="F:phosphatidate cytidylyltransferase activity"/>
    <property type="evidence" value="ECO:0007669"/>
    <property type="project" value="UniProtKB-EC"/>
</dbReference>
<evidence type="ECO:0000256" key="10">
    <source>
        <dbReference type="ARBA" id="ARBA00022679"/>
    </source>
</evidence>
<evidence type="ECO:0000256" key="8">
    <source>
        <dbReference type="ARBA" id="ARBA00022475"/>
    </source>
</evidence>
<dbReference type="EMBL" id="CP098251">
    <property type="protein sequence ID" value="WAV90946.1"/>
    <property type="molecule type" value="Genomic_DNA"/>
</dbReference>
<keyword evidence="9" id="KW-0444">Lipid biosynthesis</keyword>
<keyword evidence="16" id="KW-0594">Phospholipid biosynthesis</keyword>
<dbReference type="RefSeq" id="WP_269315819.1">
    <property type="nucleotide sequence ID" value="NZ_CP098251.1"/>
</dbReference>
<comment type="pathway">
    <text evidence="4">Lipid metabolism.</text>
</comment>
<keyword evidence="17" id="KW-1208">Phospholipid metabolism</keyword>
<gene>
    <name evidence="20" type="ORF">NB646_08960</name>
</gene>
<dbReference type="EC" id="2.7.7.41" evidence="6 18"/>
<evidence type="ECO:0000256" key="11">
    <source>
        <dbReference type="ARBA" id="ARBA00022692"/>
    </source>
</evidence>
<keyword evidence="8" id="KW-1003">Cell membrane</keyword>
<keyword evidence="15 19" id="KW-0472">Membrane</keyword>
<evidence type="ECO:0000256" key="15">
    <source>
        <dbReference type="ARBA" id="ARBA00023136"/>
    </source>
</evidence>
<feature type="transmembrane region" description="Helical" evidence="19">
    <location>
        <begin position="74"/>
        <end position="95"/>
    </location>
</feature>
<name>A0A9E9NT54_9BURK</name>
<keyword evidence="13 19" id="KW-1133">Transmembrane helix</keyword>
<feature type="transmembrane region" description="Helical" evidence="19">
    <location>
        <begin position="134"/>
        <end position="153"/>
    </location>
</feature>
<comment type="pathway">
    <text evidence="3 18">Phospholipid metabolism; CDP-diacylglycerol biosynthesis; CDP-diacylglycerol from sn-glycerol 3-phosphate: step 3/3.</text>
</comment>
<dbReference type="PANTHER" id="PTHR46382:SF1">
    <property type="entry name" value="PHOSPHATIDATE CYTIDYLYLTRANSFERASE"/>
    <property type="match status" value="1"/>
</dbReference>
<organism evidence="20">
    <name type="scientific">Oxalobacter aliiformigenes</name>
    <dbReference type="NCBI Taxonomy" id="2946593"/>
    <lineage>
        <taxon>Bacteria</taxon>
        <taxon>Pseudomonadati</taxon>
        <taxon>Pseudomonadota</taxon>
        <taxon>Betaproteobacteria</taxon>
        <taxon>Burkholderiales</taxon>
        <taxon>Oxalobacteraceae</taxon>
        <taxon>Oxalobacter</taxon>
    </lineage>
</organism>
<evidence type="ECO:0000256" key="13">
    <source>
        <dbReference type="ARBA" id="ARBA00022989"/>
    </source>
</evidence>
<dbReference type="InterPro" id="IPR000374">
    <property type="entry name" value="PC_trans"/>
</dbReference>
<evidence type="ECO:0000256" key="4">
    <source>
        <dbReference type="ARBA" id="ARBA00005189"/>
    </source>
</evidence>
<evidence type="ECO:0000256" key="2">
    <source>
        <dbReference type="ARBA" id="ARBA00004651"/>
    </source>
</evidence>
<evidence type="ECO:0000256" key="18">
    <source>
        <dbReference type="RuleBase" id="RU003938"/>
    </source>
</evidence>
<evidence type="ECO:0000256" key="7">
    <source>
        <dbReference type="ARBA" id="ARBA00019373"/>
    </source>
</evidence>
<evidence type="ECO:0000256" key="12">
    <source>
        <dbReference type="ARBA" id="ARBA00022695"/>
    </source>
</evidence>
<feature type="transmembrane region" description="Helical" evidence="19">
    <location>
        <begin position="107"/>
        <end position="128"/>
    </location>
</feature>
<dbReference type="PANTHER" id="PTHR46382">
    <property type="entry name" value="PHOSPHATIDATE CYTIDYLYLTRANSFERASE"/>
    <property type="match status" value="1"/>
</dbReference>
<comment type="similarity">
    <text evidence="5 18">Belongs to the CDS family.</text>
</comment>
<evidence type="ECO:0000256" key="6">
    <source>
        <dbReference type="ARBA" id="ARBA00012487"/>
    </source>
</evidence>
<comment type="catalytic activity">
    <reaction evidence="1 18">
        <text>a 1,2-diacyl-sn-glycero-3-phosphate + CTP + H(+) = a CDP-1,2-diacyl-sn-glycerol + diphosphate</text>
        <dbReference type="Rhea" id="RHEA:16229"/>
        <dbReference type="ChEBI" id="CHEBI:15378"/>
        <dbReference type="ChEBI" id="CHEBI:33019"/>
        <dbReference type="ChEBI" id="CHEBI:37563"/>
        <dbReference type="ChEBI" id="CHEBI:58332"/>
        <dbReference type="ChEBI" id="CHEBI:58608"/>
        <dbReference type="EC" id="2.7.7.41"/>
    </reaction>
</comment>
<dbReference type="Pfam" id="PF01148">
    <property type="entry name" value="CTP_transf_1"/>
    <property type="match status" value="1"/>
</dbReference>
<evidence type="ECO:0000256" key="17">
    <source>
        <dbReference type="ARBA" id="ARBA00023264"/>
    </source>
</evidence>
<protein>
    <recommendedName>
        <fullName evidence="7 18">Phosphatidate cytidylyltransferase</fullName>
        <ecNumber evidence="6 18">2.7.7.41</ecNumber>
    </recommendedName>
</protein>
<feature type="transmembrane region" description="Helical" evidence="19">
    <location>
        <begin position="174"/>
        <end position="194"/>
    </location>
</feature>
<keyword evidence="11 18" id="KW-0812">Transmembrane</keyword>
<comment type="subcellular location">
    <subcellularLocation>
        <location evidence="2">Cell membrane</location>
        <topology evidence="2">Multi-pass membrane protein</topology>
    </subcellularLocation>
</comment>
<evidence type="ECO:0000256" key="19">
    <source>
        <dbReference type="SAM" id="Phobius"/>
    </source>
</evidence>
<sequence>MLKKRIYTAICLAAVLFLVLWSQSSRLFGLFLLVFFCAGSWENARLFENRHPFVMAAVSGIVFIVALLWFPEDAYVLCIVASVAIWILFLIPSLFRELPKPGTVMAYLYQLLYWLSILGSFLSVYVLYIRSAVLLLSILMIVWLADIGAYFAGRAFGKRKLAPAISPGKTWEGVVGGLCAVIVAAVVVVWLIPLEDNIAWRIYVRYGPVAMLAGLVLLVALSIVGDLLESKLKRRRGFKDSSNLLPGHGGVLDRIDSLIPVLPLAVLLGVWL</sequence>
<dbReference type="PROSITE" id="PS01315">
    <property type="entry name" value="CDS"/>
    <property type="match status" value="1"/>
</dbReference>
<feature type="transmembrane region" description="Helical" evidence="19">
    <location>
        <begin position="206"/>
        <end position="228"/>
    </location>
</feature>
<evidence type="ECO:0000256" key="5">
    <source>
        <dbReference type="ARBA" id="ARBA00010185"/>
    </source>
</evidence>
<evidence type="ECO:0000256" key="9">
    <source>
        <dbReference type="ARBA" id="ARBA00022516"/>
    </source>
</evidence>
<keyword evidence="10 18" id="KW-0808">Transferase</keyword>
<dbReference type="GO" id="GO:0005886">
    <property type="term" value="C:plasma membrane"/>
    <property type="evidence" value="ECO:0007669"/>
    <property type="project" value="UniProtKB-SubCell"/>
</dbReference>
<evidence type="ECO:0000256" key="16">
    <source>
        <dbReference type="ARBA" id="ARBA00023209"/>
    </source>
</evidence>
<feature type="transmembrane region" description="Helical" evidence="19">
    <location>
        <begin position="51"/>
        <end position="68"/>
    </location>
</feature>
<keyword evidence="14" id="KW-0443">Lipid metabolism</keyword>
<evidence type="ECO:0000256" key="3">
    <source>
        <dbReference type="ARBA" id="ARBA00005119"/>
    </source>
</evidence>